<evidence type="ECO:0000259" key="4">
    <source>
        <dbReference type="PROSITE" id="PS50850"/>
    </source>
</evidence>
<keyword evidence="3" id="KW-0812">Transmembrane</keyword>
<keyword evidence="3" id="KW-1133">Transmembrane helix</keyword>
<feature type="transmembrane region" description="Helical" evidence="3">
    <location>
        <begin position="69"/>
        <end position="92"/>
    </location>
</feature>
<organism evidence="5">
    <name type="scientific">Tabanus bromius</name>
    <name type="common">Band-eyed brown horse fly</name>
    <dbReference type="NCBI Taxonomy" id="304241"/>
    <lineage>
        <taxon>Eukaryota</taxon>
        <taxon>Metazoa</taxon>
        <taxon>Ecdysozoa</taxon>
        <taxon>Arthropoda</taxon>
        <taxon>Hexapoda</taxon>
        <taxon>Insecta</taxon>
        <taxon>Pterygota</taxon>
        <taxon>Neoptera</taxon>
        <taxon>Endopterygota</taxon>
        <taxon>Diptera</taxon>
        <taxon>Brachycera</taxon>
        <taxon>Tabanomorpha</taxon>
        <taxon>Tabanoidea</taxon>
        <taxon>Tabanidae</taxon>
        <taxon>Tabanus</taxon>
    </lineage>
</organism>
<name>A0A0K8TLS6_TABBR</name>
<dbReference type="FunFam" id="1.20.1250.20:FF:000271">
    <property type="entry name" value="Monocarboxylate transporter"/>
    <property type="match status" value="1"/>
</dbReference>
<feature type="compositionally biased region" description="Basic residues" evidence="2">
    <location>
        <begin position="214"/>
        <end position="223"/>
    </location>
</feature>
<evidence type="ECO:0000256" key="2">
    <source>
        <dbReference type="SAM" id="MobiDB-lite"/>
    </source>
</evidence>
<dbReference type="EMBL" id="GDAI01002299">
    <property type="protein sequence ID" value="JAI15304.1"/>
    <property type="molecule type" value="mRNA"/>
</dbReference>
<dbReference type="GO" id="GO:0008028">
    <property type="term" value="F:monocarboxylic acid transmembrane transporter activity"/>
    <property type="evidence" value="ECO:0007669"/>
    <property type="project" value="TreeGrafter"/>
</dbReference>
<feature type="compositionally biased region" description="Polar residues" evidence="2">
    <location>
        <begin position="279"/>
        <end position="293"/>
    </location>
</feature>
<dbReference type="InterPro" id="IPR011701">
    <property type="entry name" value="MFS"/>
</dbReference>
<protein>
    <submittedName>
        <fullName evidence="5">Putative monocarboxylate transporter</fullName>
    </submittedName>
</protein>
<feature type="domain" description="Major facilitator superfamily (MFS) profile" evidence="4">
    <location>
        <begin position="400"/>
        <end position="600"/>
    </location>
</feature>
<keyword evidence="3" id="KW-0472">Membrane</keyword>
<evidence type="ECO:0000313" key="5">
    <source>
        <dbReference type="EMBL" id="JAI15304.1"/>
    </source>
</evidence>
<dbReference type="GO" id="GO:0016020">
    <property type="term" value="C:membrane"/>
    <property type="evidence" value="ECO:0007669"/>
    <property type="project" value="UniProtKB-SubCell"/>
</dbReference>
<dbReference type="InterPro" id="IPR036259">
    <property type="entry name" value="MFS_trans_sf"/>
</dbReference>
<feature type="transmembrane region" description="Helical" evidence="3">
    <location>
        <begin position="526"/>
        <end position="548"/>
    </location>
</feature>
<dbReference type="InterPro" id="IPR020846">
    <property type="entry name" value="MFS_dom"/>
</dbReference>
<feature type="transmembrane region" description="Helical" evidence="3">
    <location>
        <begin position="99"/>
        <end position="118"/>
    </location>
</feature>
<feature type="transmembrane region" description="Helical" evidence="3">
    <location>
        <begin position="434"/>
        <end position="453"/>
    </location>
</feature>
<dbReference type="PANTHER" id="PTHR11360">
    <property type="entry name" value="MONOCARBOXYLATE TRANSPORTER"/>
    <property type="match status" value="1"/>
</dbReference>
<dbReference type="PROSITE" id="PS50850">
    <property type="entry name" value="MFS"/>
    <property type="match status" value="1"/>
</dbReference>
<feature type="compositionally biased region" description="Polar residues" evidence="2">
    <location>
        <begin position="234"/>
        <end position="251"/>
    </location>
</feature>
<dbReference type="PANTHER" id="PTHR11360:SF284">
    <property type="entry name" value="EG:103B4.3 PROTEIN-RELATED"/>
    <property type="match status" value="1"/>
</dbReference>
<evidence type="ECO:0000256" key="3">
    <source>
        <dbReference type="SAM" id="Phobius"/>
    </source>
</evidence>
<feature type="transmembrane region" description="Helical" evidence="3">
    <location>
        <begin position="399"/>
        <end position="422"/>
    </location>
</feature>
<dbReference type="SUPFAM" id="SSF103473">
    <property type="entry name" value="MFS general substrate transporter"/>
    <property type="match status" value="1"/>
</dbReference>
<proteinExistence type="evidence at transcript level"/>
<feature type="transmembrane region" description="Helical" evidence="3">
    <location>
        <begin position="124"/>
        <end position="145"/>
    </location>
</feature>
<feature type="transmembrane region" description="Helical" evidence="3">
    <location>
        <begin position="554"/>
        <end position="575"/>
    </location>
</feature>
<feature type="transmembrane region" description="Helical" evidence="3">
    <location>
        <begin position="30"/>
        <end position="57"/>
    </location>
</feature>
<feature type="compositionally biased region" description="Basic residues" evidence="2">
    <location>
        <begin position="1"/>
        <end position="10"/>
    </location>
</feature>
<feature type="transmembrane region" description="Helical" evidence="3">
    <location>
        <begin position="157"/>
        <end position="177"/>
    </location>
</feature>
<dbReference type="InterPro" id="IPR050327">
    <property type="entry name" value="Proton-linked_MCT"/>
</dbReference>
<dbReference type="AlphaFoldDB" id="A0A0K8TLS6"/>
<evidence type="ECO:0000256" key="1">
    <source>
        <dbReference type="ARBA" id="ARBA00004141"/>
    </source>
</evidence>
<feature type="region of interest" description="Disordered" evidence="2">
    <location>
        <begin position="1"/>
        <end position="25"/>
    </location>
</feature>
<dbReference type="Gene3D" id="1.20.1250.20">
    <property type="entry name" value="MFS general substrate transporter like domains"/>
    <property type="match status" value="2"/>
</dbReference>
<comment type="subcellular location">
    <subcellularLocation>
        <location evidence="1">Membrane</location>
        <topology evidence="1">Multi-pass membrane protein</topology>
    </subcellularLocation>
</comment>
<feature type="transmembrane region" description="Helical" evidence="3">
    <location>
        <begin position="189"/>
        <end position="210"/>
    </location>
</feature>
<feature type="region of interest" description="Disordered" evidence="2">
    <location>
        <begin position="214"/>
        <end position="308"/>
    </location>
</feature>
<dbReference type="CDD" id="cd17352">
    <property type="entry name" value="MFS_MCT_SLC16"/>
    <property type="match status" value="1"/>
</dbReference>
<dbReference type="Pfam" id="PF07690">
    <property type="entry name" value="MFS_1"/>
    <property type="match status" value="2"/>
</dbReference>
<reference evidence="5" key="1">
    <citation type="journal article" date="2015" name="Insect Biochem. Mol. Biol.">
        <title>An insight into the sialome of the horse fly, Tabanus bromius.</title>
        <authorList>
            <person name="Ribeiro J.M."/>
            <person name="Kazimirova M."/>
            <person name="Takac P."/>
            <person name="Andersen J.F."/>
            <person name="Francischetti I.M."/>
        </authorList>
    </citation>
    <scope>NUCLEOTIDE SEQUENCE</scope>
</reference>
<feature type="transmembrane region" description="Helical" evidence="3">
    <location>
        <begin position="495"/>
        <end position="514"/>
    </location>
</feature>
<sequence length="600" mass="65731">MTHGPPARRKQNADQDDDSNQLPTPPDGGWGWMVVFGSFMIHIINDGITYSFGLFYYEFVTYFNESKSFTAWIVSILVGVTLCSGPISSAFVNRYGCRAVTIAGAILGFICILVSMFAQNVATLMLTVGLGAGFGFGLVYLPAIVSVTMYFEARRSLATGIAVCGSGLGTFIFAPITETLIQEYGWRNAMLILSAIVFNCTIFGALFRPLEPTKKKKKRRNLKHSNDTELQPLKNKSPNKNGNANVHSGEQPSDEDGDQEQFISRSHSLGFDTRKSLNKTENTKPNGGSNNNLAPEYGSGNENLRPSASHSDIYLKSRKIGETRHISASGTMYRPDALYTGSLLNIQSSLGELSMKEKYGSFSRHGETHGTKLCGCIPCSKETYDTFSEMMDFSLFKDWIFVIYTISNFLTSLGFNVPYVYLKSQASDLNLDSHASYLLATIGLSNTFSRVILGYISDKAWVNRLLLYIICLIVCGLSVMLSIFCTSFIGLTTYVTVYGTTIGAYVGLTSVILVDLLGLDKLTNAFGLLLLFQGIASFLGAPFAGWLYDISGNLNLSFLTAGGSIVISGLILFAIPPIQKYRARINTDRDSPENDNMVCV</sequence>
<accession>A0A0K8TLS6</accession>
<feature type="transmembrane region" description="Helical" evidence="3">
    <location>
        <begin position="465"/>
        <end position="489"/>
    </location>
</feature>